<gene>
    <name evidence="2" type="ORF">C802_04049</name>
    <name evidence="3" type="ORF">E5339_06920</name>
</gene>
<comment type="caution">
    <text evidence="2">The sequence shown here is derived from an EMBL/GenBank/DDBJ whole genome shotgun (WGS) entry which is preliminary data.</text>
</comment>
<keyword evidence="4" id="KW-1185">Reference proteome</keyword>
<reference evidence="2 4" key="1">
    <citation type="submission" date="2013-04" db="EMBL/GenBank/DDBJ databases">
        <title>The Genome Sequence of Bacteroides massiliensis dnLKV3.</title>
        <authorList>
            <consortium name="The Broad Institute Genomics Platform"/>
            <consortium name="The Broad Institute Genome Sequencing Center for Infectious Disease"/>
            <person name="Earl A."/>
            <person name="Xavier R."/>
            <person name="Kuhn K."/>
            <person name="Stappenbeck T."/>
            <person name="Walker B."/>
            <person name="Young S."/>
            <person name="Zeng Q."/>
            <person name="Gargeya S."/>
            <person name="Fitzgerald M."/>
            <person name="Haas B."/>
            <person name="Abouelleil A."/>
            <person name="Allen A.W."/>
            <person name="Alvarado L."/>
            <person name="Arachchi H.M."/>
            <person name="Berlin A.M."/>
            <person name="Chapman S.B."/>
            <person name="Gainer-Dewar J."/>
            <person name="Goldberg J."/>
            <person name="Griggs A."/>
            <person name="Gujja S."/>
            <person name="Hansen M."/>
            <person name="Howarth C."/>
            <person name="Imamovic A."/>
            <person name="Ireland A."/>
            <person name="Larimer J."/>
            <person name="McCowan C."/>
            <person name="Murphy C."/>
            <person name="Pearson M."/>
            <person name="Poon T.W."/>
            <person name="Priest M."/>
            <person name="Roberts A."/>
            <person name="Saif S."/>
            <person name="Shea T."/>
            <person name="Sisk P."/>
            <person name="Sykes S."/>
            <person name="Wortman J."/>
            <person name="Nusbaum C."/>
            <person name="Birren B."/>
        </authorList>
    </citation>
    <scope>NUCLEOTIDE SEQUENCE [LARGE SCALE GENOMIC DNA]</scope>
    <source>
        <strain evidence="2">DnLKV3</strain>
        <strain evidence="4">dnLKV3</strain>
    </source>
</reference>
<dbReference type="EMBL" id="SRYJ01000012">
    <property type="protein sequence ID" value="TGY71389.1"/>
    <property type="molecule type" value="Genomic_DNA"/>
</dbReference>
<dbReference type="Gene3D" id="2.40.128.130">
    <property type="entry name" value="Autotransporter beta-domain"/>
    <property type="match status" value="1"/>
</dbReference>
<dbReference type="GeneID" id="82155422"/>
<evidence type="ECO:0000313" key="3">
    <source>
        <dbReference type="EMBL" id="TGY71389.1"/>
    </source>
</evidence>
<evidence type="ECO:0000313" key="5">
    <source>
        <dbReference type="Proteomes" id="UP000310760"/>
    </source>
</evidence>
<sequence length="195" mass="22382">MKLKSLFLAVLLLAPLASVAQDSAASGLSLPKWALKTNVAYWGTATPNLGIEVGLSRKLTLDVESGYNMFSFSKGKKWRHWMVTPELRWWMCDRFNGHFFGVHAIGGEYNVNRLGFNDHTKKNRYEGYMLGGGLSYGYHWVFRKRWAVEAELGVGYLHLDYDRYDCRKCGNYASHEIRNLFTVTRLGINVIYLLK</sequence>
<dbReference type="STRING" id="1235788.C802_04049"/>
<dbReference type="Pfam" id="PF12099">
    <property type="entry name" value="DUF3575"/>
    <property type="match status" value="1"/>
</dbReference>
<dbReference type="InterPro" id="IPR036709">
    <property type="entry name" value="Autotransporte_beta_dom_sf"/>
</dbReference>
<name>R9HYH9_9BACT</name>
<dbReference type="RefSeq" id="WP_016278268.1">
    <property type="nucleotide sequence ID" value="NZ_CAJUNV010000009.1"/>
</dbReference>
<feature type="chain" id="PRO_5044738313" evidence="1">
    <location>
        <begin position="21"/>
        <end position="195"/>
    </location>
</feature>
<feature type="signal peptide" evidence="1">
    <location>
        <begin position="1"/>
        <end position="20"/>
    </location>
</feature>
<dbReference type="PATRIC" id="fig|1235788.3.peg.4148"/>
<dbReference type="HOGENOM" id="CLU_085002_2_0_10"/>
<organism evidence="2 4">
    <name type="scientific">Phocaeicola sartorii</name>
    <dbReference type="NCBI Taxonomy" id="671267"/>
    <lineage>
        <taxon>Bacteria</taxon>
        <taxon>Pseudomonadati</taxon>
        <taxon>Bacteroidota</taxon>
        <taxon>Bacteroidia</taxon>
        <taxon>Bacteroidales</taxon>
        <taxon>Bacteroidaceae</taxon>
        <taxon>Phocaeicola</taxon>
    </lineage>
</organism>
<evidence type="ECO:0000256" key="1">
    <source>
        <dbReference type="SAM" id="SignalP"/>
    </source>
</evidence>
<dbReference type="Proteomes" id="UP000310760">
    <property type="component" value="Unassembled WGS sequence"/>
</dbReference>
<evidence type="ECO:0000313" key="4">
    <source>
        <dbReference type="Proteomes" id="UP000014200"/>
    </source>
</evidence>
<dbReference type="EMBL" id="ASSP01000025">
    <property type="protein sequence ID" value="EOS09057.1"/>
    <property type="molecule type" value="Genomic_DNA"/>
</dbReference>
<dbReference type="OrthoDB" id="1060107at2"/>
<dbReference type="Proteomes" id="UP000014200">
    <property type="component" value="Unassembled WGS sequence"/>
</dbReference>
<keyword evidence="1" id="KW-0732">Signal</keyword>
<dbReference type="AlphaFoldDB" id="R9HYH9"/>
<proteinExistence type="predicted"/>
<dbReference type="InterPro" id="IPR021958">
    <property type="entry name" value="DUF3575"/>
</dbReference>
<dbReference type="SUPFAM" id="SSF103515">
    <property type="entry name" value="Autotransporter"/>
    <property type="match status" value="1"/>
</dbReference>
<accession>R9HYH9</accession>
<protein>
    <submittedName>
        <fullName evidence="3">DUF3575 domain-containing protein</fullName>
    </submittedName>
</protein>
<reference evidence="3 5" key="2">
    <citation type="submission" date="2019-04" db="EMBL/GenBank/DDBJ databases">
        <title>Microbes associate with the intestines of laboratory mice.</title>
        <authorList>
            <person name="Navarre W."/>
            <person name="Wong E."/>
            <person name="Huang K."/>
            <person name="Tropini C."/>
            <person name="Ng K."/>
            <person name="Yu B."/>
        </authorList>
    </citation>
    <scope>NUCLEOTIDE SEQUENCE [LARGE SCALE GENOMIC DNA]</scope>
    <source>
        <strain evidence="3 5">NM22_B1</strain>
    </source>
</reference>
<evidence type="ECO:0000313" key="2">
    <source>
        <dbReference type="EMBL" id="EOS09057.1"/>
    </source>
</evidence>